<keyword evidence="1" id="KW-1003">Cell membrane</keyword>
<feature type="region of interest" description="Disordered" evidence="6">
    <location>
        <begin position="29"/>
        <end position="55"/>
    </location>
</feature>
<evidence type="ECO:0000256" key="2">
    <source>
        <dbReference type="ARBA" id="ARBA00022729"/>
    </source>
</evidence>
<keyword evidence="5" id="KW-0449">Lipoprotein</keyword>
<dbReference type="EMBL" id="DPVV01000373">
    <property type="protein sequence ID" value="HCL02949.1"/>
    <property type="molecule type" value="Genomic_DNA"/>
</dbReference>
<keyword evidence="3" id="KW-0472">Membrane</keyword>
<evidence type="ECO:0000256" key="7">
    <source>
        <dbReference type="SAM" id="SignalP"/>
    </source>
</evidence>
<gene>
    <name evidence="8" type="ORF">DHW61_11165</name>
</gene>
<comment type="caution">
    <text evidence="8">The sequence shown here is derived from an EMBL/GenBank/DDBJ whole genome shotgun (WGS) entry which is preliminary data.</text>
</comment>
<name>A0A3D2X744_9FIRM</name>
<evidence type="ECO:0000256" key="6">
    <source>
        <dbReference type="SAM" id="MobiDB-lite"/>
    </source>
</evidence>
<dbReference type="Proteomes" id="UP000262969">
    <property type="component" value="Unassembled WGS sequence"/>
</dbReference>
<dbReference type="Pfam" id="PF01547">
    <property type="entry name" value="SBP_bac_1"/>
    <property type="match status" value="1"/>
</dbReference>
<dbReference type="PANTHER" id="PTHR43649:SF33">
    <property type="entry name" value="POLYGALACTURONAN_RHAMNOGALACTURONAN-BINDING PROTEIN YTCQ"/>
    <property type="match status" value="1"/>
</dbReference>
<dbReference type="AlphaFoldDB" id="A0A3D2X744"/>
<organism evidence="8 9">
    <name type="scientific">Lachnoclostridium phytofermentans</name>
    <dbReference type="NCBI Taxonomy" id="66219"/>
    <lineage>
        <taxon>Bacteria</taxon>
        <taxon>Bacillati</taxon>
        <taxon>Bacillota</taxon>
        <taxon>Clostridia</taxon>
        <taxon>Lachnospirales</taxon>
        <taxon>Lachnospiraceae</taxon>
    </lineage>
</organism>
<evidence type="ECO:0000313" key="8">
    <source>
        <dbReference type="EMBL" id="HCL02949.1"/>
    </source>
</evidence>
<keyword evidence="2 7" id="KW-0732">Signal</keyword>
<keyword evidence="4" id="KW-0564">Palmitate</keyword>
<sequence>MKKKVFKKVLCCALVISMVSVLGGCGKEKAEKSNVGSKEPTATQQPTKEAENQGDKKVEGVTLSFMASQNWVNKGSSVDDELNKKFEEETGIKIDLQVVPDDQYVNVLKTKLGTGEVPDIFMVSGGVGAQKFMPETYFADLSSEAWVSRYVDYAKQGTSIDGKIMGFMRWNVDGWGILYNKDIYNNLGLQVPKTYEEFTANCDTLLKNGIIPVYESGKESWHWAIWLSNFGPYAATKHPDLYSKLNNNEMKFAEVPEFEQFLAELKESYDKGYLGQNSLANTWDAAYESLGTGKSAGYVAYQSYQNEVKEKYPDSTADTWEMYPIPFVENNVYSHSAGGNMCVAYKDSKNLDYVKQFFDFLAREDNLNTYYKGRPDIQSNPSFVDVEGKATAAGKSIVANTPGGSGMDMEYGVLYWDNTIVGQYIQEVLLGSLTPKQALEAIDMDRQKMFDATND</sequence>
<dbReference type="InterPro" id="IPR050490">
    <property type="entry name" value="Bact_solute-bd_prot1"/>
</dbReference>
<feature type="compositionally biased region" description="Polar residues" evidence="6">
    <location>
        <begin position="34"/>
        <end position="47"/>
    </location>
</feature>
<evidence type="ECO:0000256" key="5">
    <source>
        <dbReference type="ARBA" id="ARBA00023288"/>
    </source>
</evidence>
<evidence type="ECO:0000256" key="1">
    <source>
        <dbReference type="ARBA" id="ARBA00022475"/>
    </source>
</evidence>
<dbReference type="Gene3D" id="3.40.190.10">
    <property type="entry name" value="Periplasmic binding protein-like II"/>
    <property type="match status" value="2"/>
</dbReference>
<dbReference type="PANTHER" id="PTHR43649">
    <property type="entry name" value="ARABINOSE-BINDING PROTEIN-RELATED"/>
    <property type="match status" value="1"/>
</dbReference>
<reference evidence="8 9" key="1">
    <citation type="journal article" date="2018" name="Nat. Biotechnol.">
        <title>A standardized bacterial taxonomy based on genome phylogeny substantially revises the tree of life.</title>
        <authorList>
            <person name="Parks D.H."/>
            <person name="Chuvochina M."/>
            <person name="Waite D.W."/>
            <person name="Rinke C."/>
            <person name="Skarshewski A."/>
            <person name="Chaumeil P.A."/>
            <person name="Hugenholtz P."/>
        </authorList>
    </citation>
    <scope>NUCLEOTIDE SEQUENCE [LARGE SCALE GENOMIC DNA]</scope>
    <source>
        <strain evidence="8">UBA11728</strain>
    </source>
</reference>
<proteinExistence type="predicted"/>
<evidence type="ECO:0000256" key="3">
    <source>
        <dbReference type="ARBA" id="ARBA00023136"/>
    </source>
</evidence>
<dbReference type="SUPFAM" id="SSF53850">
    <property type="entry name" value="Periplasmic binding protein-like II"/>
    <property type="match status" value="1"/>
</dbReference>
<dbReference type="PROSITE" id="PS51257">
    <property type="entry name" value="PROKAR_LIPOPROTEIN"/>
    <property type="match status" value="1"/>
</dbReference>
<accession>A0A3D2X744</accession>
<feature type="signal peptide" evidence="7">
    <location>
        <begin position="1"/>
        <end position="23"/>
    </location>
</feature>
<evidence type="ECO:0000256" key="4">
    <source>
        <dbReference type="ARBA" id="ARBA00023139"/>
    </source>
</evidence>
<evidence type="ECO:0000313" key="9">
    <source>
        <dbReference type="Proteomes" id="UP000262969"/>
    </source>
</evidence>
<feature type="chain" id="PRO_5039670173" evidence="7">
    <location>
        <begin position="24"/>
        <end position="455"/>
    </location>
</feature>
<protein>
    <submittedName>
        <fullName evidence="8">Carbohydrate ABC transporter substrate-binding protein</fullName>
    </submittedName>
</protein>
<dbReference type="InterPro" id="IPR006059">
    <property type="entry name" value="SBP"/>
</dbReference>